<organism evidence="5 6">
    <name type="scientific">Cellulomonas cellasea DSM 20118</name>
    <dbReference type="NCBI Taxonomy" id="1408250"/>
    <lineage>
        <taxon>Bacteria</taxon>
        <taxon>Bacillati</taxon>
        <taxon>Actinomycetota</taxon>
        <taxon>Actinomycetes</taxon>
        <taxon>Micrococcales</taxon>
        <taxon>Cellulomonadaceae</taxon>
        <taxon>Cellulomonas</taxon>
    </lineage>
</organism>
<evidence type="ECO:0000313" key="5">
    <source>
        <dbReference type="EMBL" id="KGM02855.1"/>
    </source>
</evidence>
<dbReference type="GO" id="GO:0003677">
    <property type="term" value="F:DNA binding"/>
    <property type="evidence" value="ECO:0007669"/>
    <property type="project" value="UniProtKB-KW"/>
</dbReference>
<name>A0A0A0B7M2_9CELL</name>
<accession>A0A0A0B7M2</accession>
<evidence type="ECO:0000313" key="6">
    <source>
        <dbReference type="Proteomes" id="UP000029833"/>
    </source>
</evidence>
<dbReference type="SMART" id="SM00347">
    <property type="entry name" value="HTH_MARR"/>
    <property type="match status" value="1"/>
</dbReference>
<dbReference type="Pfam" id="PF12802">
    <property type="entry name" value="MarR_2"/>
    <property type="match status" value="1"/>
</dbReference>
<reference evidence="5 6" key="1">
    <citation type="submission" date="2013-10" db="EMBL/GenBank/DDBJ databases">
        <authorList>
            <person name="Wang G."/>
            <person name="Zhuang W."/>
        </authorList>
    </citation>
    <scope>NUCLEOTIDE SEQUENCE [LARGE SCALE GENOMIC DNA]</scope>
    <source>
        <strain evidence="5 6">DSM 20118</strain>
    </source>
</reference>
<dbReference type="PROSITE" id="PS50995">
    <property type="entry name" value="HTH_MARR_2"/>
    <property type="match status" value="1"/>
</dbReference>
<keyword evidence="1" id="KW-0805">Transcription regulation</keyword>
<evidence type="ECO:0000259" key="4">
    <source>
        <dbReference type="PROSITE" id="PS50995"/>
    </source>
</evidence>
<evidence type="ECO:0000256" key="3">
    <source>
        <dbReference type="ARBA" id="ARBA00023163"/>
    </source>
</evidence>
<keyword evidence="6" id="KW-1185">Reference proteome</keyword>
<evidence type="ECO:0000256" key="1">
    <source>
        <dbReference type="ARBA" id="ARBA00023015"/>
    </source>
</evidence>
<dbReference type="STRING" id="1408250.Q760_10870"/>
<dbReference type="PANTHER" id="PTHR42756:SF1">
    <property type="entry name" value="TRANSCRIPTIONAL REPRESSOR OF EMRAB OPERON"/>
    <property type="match status" value="1"/>
</dbReference>
<sequence length="153" mass="16606">MSSKAESARIEAEIAARLGQSIKRAEQALIARKSQALRPFDLTVPQYAALMVLSYSPGLSGAQLARACMVTPQTMATVLGNLKTKGLIRRDPSSVHKKVLVTELTRTGRAVLSEADAAARAVEDRLSAEFDREDQEQLRSLLERAIKVLSSEG</sequence>
<dbReference type="EMBL" id="AXNT01000033">
    <property type="protein sequence ID" value="KGM02855.1"/>
    <property type="molecule type" value="Genomic_DNA"/>
</dbReference>
<dbReference type="InterPro" id="IPR036388">
    <property type="entry name" value="WH-like_DNA-bd_sf"/>
</dbReference>
<protein>
    <recommendedName>
        <fullName evidence="4">HTH marR-type domain-containing protein</fullName>
    </recommendedName>
</protein>
<dbReference type="AlphaFoldDB" id="A0A0A0B7M2"/>
<dbReference type="Gene3D" id="1.10.10.10">
    <property type="entry name" value="Winged helix-like DNA-binding domain superfamily/Winged helix DNA-binding domain"/>
    <property type="match status" value="1"/>
</dbReference>
<keyword evidence="2" id="KW-0238">DNA-binding</keyword>
<dbReference type="OrthoDB" id="3177763at2"/>
<dbReference type="RefSeq" id="WP_052103819.1">
    <property type="nucleotide sequence ID" value="NZ_AXNT01000033.1"/>
</dbReference>
<dbReference type="SUPFAM" id="SSF46785">
    <property type="entry name" value="Winged helix' DNA-binding domain"/>
    <property type="match status" value="1"/>
</dbReference>
<dbReference type="InterPro" id="IPR036390">
    <property type="entry name" value="WH_DNA-bd_sf"/>
</dbReference>
<proteinExistence type="predicted"/>
<keyword evidence="3" id="KW-0804">Transcription</keyword>
<dbReference type="GO" id="GO:0003700">
    <property type="term" value="F:DNA-binding transcription factor activity"/>
    <property type="evidence" value="ECO:0007669"/>
    <property type="project" value="InterPro"/>
</dbReference>
<dbReference type="Proteomes" id="UP000029833">
    <property type="component" value="Unassembled WGS sequence"/>
</dbReference>
<dbReference type="InterPro" id="IPR000835">
    <property type="entry name" value="HTH_MarR-typ"/>
</dbReference>
<evidence type="ECO:0000256" key="2">
    <source>
        <dbReference type="ARBA" id="ARBA00023125"/>
    </source>
</evidence>
<feature type="domain" description="HTH marR-type" evidence="4">
    <location>
        <begin position="15"/>
        <end position="147"/>
    </location>
</feature>
<gene>
    <name evidence="5" type="ORF">Q760_10870</name>
</gene>
<dbReference type="PANTHER" id="PTHR42756">
    <property type="entry name" value="TRANSCRIPTIONAL REGULATOR, MARR"/>
    <property type="match status" value="1"/>
</dbReference>
<comment type="caution">
    <text evidence="5">The sequence shown here is derived from an EMBL/GenBank/DDBJ whole genome shotgun (WGS) entry which is preliminary data.</text>
</comment>